<dbReference type="InterPro" id="IPR028359">
    <property type="entry name" value="UDP_ManNAc/GlcNAc_DH"/>
</dbReference>
<evidence type="ECO:0000313" key="3">
    <source>
        <dbReference type="EMBL" id="KAJ4398152.1"/>
    </source>
</evidence>
<dbReference type="GO" id="GO:0016628">
    <property type="term" value="F:oxidoreductase activity, acting on the CH-CH group of donors, NAD or NADP as acceptor"/>
    <property type="evidence" value="ECO:0007669"/>
    <property type="project" value="InterPro"/>
</dbReference>
<dbReference type="SUPFAM" id="SSF51735">
    <property type="entry name" value="NAD(P)-binding Rossmann-fold domains"/>
    <property type="match status" value="1"/>
</dbReference>
<feature type="non-terminal residue" evidence="3">
    <location>
        <position position="1"/>
    </location>
</feature>
<evidence type="ECO:0000259" key="2">
    <source>
        <dbReference type="Pfam" id="PF03721"/>
    </source>
</evidence>
<keyword evidence="4" id="KW-1185">Reference proteome</keyword>
<dbReference type="InterPro" id="IPR001732">
    <property type="entry name" value="UDP-Glc/GDP-Man_DH_N"/>
</dbReference>
<dbReference type="Pfam" id="PF03721">
    <property type="entry name" value="UDPG_MGDP_dh_N"/>
    <property type="match status" value="1"/>
</dbReference>
<dbReference type="PIRSF" id="PIRSF500136">
    <property type="entry name" value="UDP_ManNAc_DH"/>
    <property type="match status" value="1"/>
</dbReference>
<dbReference type="InterPro" id="IPR017476">
    <property type="entry name" value="UDP-Glc/GDP-Man"/>
</dbReference>
<reference evidence="3" key="1">
    <citation type="submission" date="2022-10" db="EMBL/GenBank/DDBJ databases">
        <title>Tapping the CABI collections for fungal endophytes: first genome assemblies for Collariella, Neodidymelliopsis, Ascochyta clinopodiicola, Didymella pomorum, Didymosphaeria variabile, Neocosmospora piperis and Neocucurbitaria cava.</title>
        <authorList>
            <person name="Hill R."/>
        </authorList>
    </citation>
    <scope>NUCLEOTIDE SEQUENCE</scope>
    <source>
        <strain evidence="3">IMI 355091</strain>
    </source>
</reference>
<sequence length="189" mass="20364">TEPIVAVIGVGYVGTHLVEAFASHYNVVSFDLSAKRLLEFASQLDGLPIEFTTDAPDISQASYFLISVPTLLNADKTINTTYLRSAIATVEKYAKSGSTVVIESSVAVGMTRSRVGPLMHSRKLLVGMSPKRVDPGRIEPAFAYIPKVISGLHQASIDSISALYGRVFANLLPVSSPEVAEMTKLYENC</sequence>
<gene>
    <name evidence="3" type="ORF">N0V91_010440</name>
</gene>
<protein>
    <recommendedName>
        <fullName evidence="2">UDP-glucose/GDP-mannose dehydrogenase N-terminal domain-containing protein</fullName>
    </recommendedName>
</protein>
<dbReference type="Proteomes" id="UP001140510">
    <property type="component" value="Unassembled WGS sequence"/>
</dbReference>
<dbReference type="GO" id="GO:0051287">
    <property type="term" value="F:NAD binding"/>
    <property type="evidence" value="ECO:0007669"/>
    <property type="project" value="InterPro"/>
</dbReference>
<evidence type="ECO:0000256" key="1">
    <source>
        <dbReference type="ARBA" id="ARBA00006601"/>
    </source>
</evidence>
<dbReference type="PANTHER" id="PTHR43491:SF2">
    <property type="entry name" value="UDP-N-ACETYL-D-MANNOSAMINE DEHYDROGENASE"/>
    <property type="match status" value="1"/>
</dbReference>
<dbReference type="OrthoDB" id="5059218at2759"/>
<dbReference type="Gene3D" id="3.40.50.720">
    <property type="entry name" value="NAD(P)-binding Rossmann-like Domain"/>
    <property type="match status" value="1"/>
</dbReference>
<organism evidence="3 4">
    <name type="scientific">Didymella pomorum</name>
    <dbReference type="NCBI Taxonomy" id="749634"/>
    <lineage>
        <taxon>Eukaryota</taxon>
        <taxon>Fungi</taxon>
        <taxon>Dikarya</taxon>
        <taxon>Ascomycota</taxon>
        <taxon>Pezizomycotina</taxon>
        <taxon>Dothideomycetes</taxon>
        <taxon>Pleosporomycetidae</taxon>
        <taxon>Pleosporales</taxon>
        <taxon>Pleosporineae</taxon>
        <taxon>Didymellaceae</taxon>
        <taxon>Didymella</taxon>
    </lineage>
</organism>
<dbReference type="GO" id="GO:0000271">
    <property type="term" value="P:polysaccharide biosynthetic process"/>
    <property type="evidence" value="ECO:0007669"/>
    <property type="project" value="InterPro"/>
</dbReference>
<dbReference type="EMBL" id="JAPEVA010000138">
    <property type="protein sequence ID" value="KAJ4398152.1"/>
    <property type="molecule type" value="Genomic_DNA"/>
</dbReference>
<proteinExistence type="inferred from homology"/>
<evidence type="ECO:0000313" key="4">
    <source>
        <dbReference type="Proteomes" id="UP001140510"/>
    </source>
</evidence>
<comment type="similarity">
    <text evidence="1">Belongs to the UDP-glucose/GDP-mannose dehydrogenase family.</text>
</comment>
<accession>A0A9W8Z793</accession>
<dbReference type="AlphaFoldDB" id="A0A9W8Z793"/>
<dbReference type="PANTHER" id="PTHR43491">
    <property type="entry name" value="UDP-N-ACETYL-D-MANNOSAMINE DEHYDROGENASE"/>
    <property type="match status" value="1"/>
</dbReference>
<dbReference type="InterPro" id="IPR036291">
    <property type="entry name" value="NAD(P)-bd_dom_sf"/>
</dbReference>
<feature type="domain" description="UDP-glucose/GDP-mannose dehydrogenase N-terminal" evidence="2">
    <location>
        <begin position="5"/>
        <end position="158"/>
    </location>
</feature>
<name>A0A9W8Z793_9PLEO</name>
<dbReference type="PIRSF" id="PIRSF000124">
    <property type="entry name" value="UDPglc_GDPman_dh"/>
    <property type="match status" value="1"/>
</dbReference>
<comment type="caution">
    <text evidence="3">The sequence shown here is derived from an EMBL/GenBank/DDBJ whole genome shotgun (WGS) entry which is preliminary data.</text>
</comment>
<dbReference type="GO" id="GO:0016616">
    <property type="term" value="F:oxidoreductase activity, acting on the CH-OH group of donors, NAD or NADP as acceptor"/>
    <property type="evidence" value="ECO:0007669"/>
    <property type="project" value="InterPro"/>
</dbReference>